<keyword evidence="17" id="KW-1185">Reference proteome</keyword>
<dbReference type="GO" id="GO:0008270">
    <property type="term" value="F:zinc ion binding"/>
    <property type="evidence" value="ECO:0007669"/>
    <property type="project" value="UniProtKB-UniRule"/>
</dbReference>
<dbReference type="Pfam" id="PF25790">
    <property type="entry name" value="BCD1"/>
    <property type="match status" value="1"/>
</dbReference>
<dbReference type="GO" id="GO:0000492">
    <property type="term" value="P:box C/D snoRNP assembly"/>
    <property type="evidence" value="ECO:0007669"/>
    <property type="project" value="TreeGrafter"/>
</dbReference>
<evidence type="ECO:0000256" key="3">
    <source>
        <dbReference type="ARBA" id="ARBA00022553"/>
    </source>
</evidence>
<evidence type="ECO:0000256" key="6">
    <source>
        <dbReference type="ARBA" id="ARBA00022833"/>
    </source>
</evidence>
<evidence type="ECO:0000256" key="4">
    <source>
        <dbReference type="ARBA" id="ARBA00022723"/>
    </source>
</evidence>
<sequence length="370" mass="42833">MSSSSDNESDNEKIVPSRLGKCEVCGANEAIYTCPKCEVKTCCLDCVRIHKKELECTGIRDRTKFIRMNDFTDTDLLSDYRLLEQCARFVYAVKRDEKKKYSRIDKDLPIHLYKLKMAAMKRGTILQFLTQNFTKHKVNTTRYNYKSNTISWRVEWVFPNVETKPLKFVDEKCLESKKLSELIAKYLDPNAAPFEGSKDLVYYKSVGFSGVKVLLKAEKVKGSSKKFFELDTSESLAENLSGKCIVEFPIIFIVLKDHSYNFEIITPEDEFDYDNKNSDRHTDESSKADSETTKSMETMNSDSSQMNPENGHQRKRQKTLLTEKIAEEKKKEIEKEIKEHKKKQPKNLLFTTGYSSEESISCSEDENENK</sequence>
<dbReference type="InterPro" id="IPR007529">
    <property type="entry name" value="Znf_HIT"/>
</dbReference>
<protein>
    <recommendedName>
        <fullName evidence="11">Box C/D snoRNA protein 1</fullName>
    </recommendedName>
    <alternativeName>
        <fullName evidence="12">Zinc finger HIT domain-containing protein 6</fullName>
    </alternativeName>
</protein>
<comment type="caution">
    <text evidence="16">The sequence shown here is derived from an EMBL/GenBank/DDBJ whole genome shotgun (WGS) entry which is preliminary data.</text>
</comment>
<dbReference type="Gene3D" id="3.30.60.190">
    <property type="match status" value="1"/>
</dbReference>
<evidence type="ECO:0000256" key="13">
    <source>
        <dbReference type="PROSITE-ProRule" id="PRU00453"/>
    </source>
</evidence>
<comment type="subunit">
    <text evidence="10">Interacts with FBL, SNU13, NOP58, NUFIP1, RUVBL1, RUVBL2 and TAF9. Interacts (via HIT-type zinc finger) with the RUVBL1/RUVBL2 complex in the presence of ADP.</text>
</comment>
<evidence type="ECO:0000313" key="16">
    <source>
        <dbReference type="EMBL" id="CAG9575342.1"/>
    </source>
</evidence>
<evidence type="ECO:0000256" key="1">
    <source>
        <dbReference type="ARBA" id="ARBA00022499"/>
    </source>
</evidence>
<dbReference type="FunFam" id="3.30.60.190:FF:000001">
    <property type="entry name" value="box C/D snoRNA protein 1"/>
    <property type="match status" value="1"/>
</dbReference>
<evidence type="ECO:0000256" key="11">
    <source>
        <dbReference type="ARBA" id="ARBA00068630"/>
    </source>
</evidence>
<dbReference type="AlphaFoldDB" id="A0A8J2QZ15"/>
<comment type="similarity">
    <text evidence="9">Belongs to the BCD1 family.</text>
</comment>
<dbReference type="GO" id="GO:0005634">
    <property type="term" value="C:nucleus"/>
    <property type="evidence" value="ECO:0007669"/>
    <property type="project" value="TreeGrafter"/>
</dbReference>
<evidence type="ECO:0000256" key="12">
    <source>
        <dbReference type="ARBA" id="ARBA00077531"/>
    </source>
</evidence>
<dbReference type="InterPro" id="IPR057721">
    <property type="entry name" value="BCD1_alpha/beta"/>
</dbReference>
<keyword evidence="3" id="KW-0597">Phosphoprotein</keyword>
<evidence type="ECO:0000256" key="2">
    <source>
        <dbReference type="ARBA" id="ARBA00022517"/>
    </source>
</evidence>
<dbReference type="EMBL" id="CAKASE010000074">
    <property type="protein sequence ID" value="CAG9575342.1"/>
    <property type="molecule type" value="Genomic_DNA"/>
</dbReference>
<dbReference type="PROSITE" id="PS51083">
    <property type="entry name" value="ZF_HIT"/>
    <property type="match status" value="1"/>
</dbReference>
<evidence type="ECO:0000256" key="7">
    <source>
        <dbReference type="ARBA" id="ARBA00022843"/>
    </source>
</evidence>
<gene>
    <name evidence="16" type="ORF">DCHRY22_LOCUS11264</name>
</gene>
<dbReference type="GO" id="GO:0070761">
    <property type="term" value="C:pre-snoRNP complex"/>
    <property type="evidence" value="ECO:0007669"/>
    <property type="project" value="TreeGrafter"/>
</dbReference>
<proteinExistence type="inferred from homology"/>
<feature type="compositionally biased region" description="Basic and acidic residues" evidence="14">
    <location>
        <begin position="273"/>
        <end position="294"/>
    </location>
</feature>
<evidence type="ECO:0000259" key="15">
    <source>
        <dbReference type="PROSITE" id="PS51083"/>
    </source>
</evidence>
<keyword evidence="7" id="KW-0832">Ubl conjugation</keyword>
<feature type="region of interest" description="Disordered" evidence="14">
    <location>
        <begin position="271"/>
        <end position="370"/>
    </location>
</feature>
<evidence type="ECO:0000256" key="14">
    <source>
        <dbReference type="SAM" id="MobiDB-lite"/>
    </source>
</evidence>
<dbReference type="GO" id="GO:0048254">
    <property type="term" value="P:snoRNA localization"/>
    <property type="evidence" value="ECO:0007669"/>
    <property type="project" value="TreeGrafter"/>
</dbReference>
<feature type="compositionally biased region" description="Polar residues" evidence="14">
    <location>
        <begin position="295"/>
        <end position="310"/>
    </location>
</feature>
<comment type="function">
    <text evidence="8">Required for box C/D snoRNAs accumulation involved in snoRNA processing, snoRNA transport to the nucleolus and ribosome biogenesis.</text>
</comment>
<keyword evidence="4" id="KW-0479">Metal-binding</keyword>
<dbReference type="SUPFAM" id="SSF144232">
    <property type="entry name" value="HIT/MYND zinc finger-like"/>
    <property type="match status" value="1"/>
</dbReference>
<dbReference type="OrthoDB" id="272357at2759"/>
<keyword evidence="5 13" id="KW-0863">Zinc-finger</keyword>
<dbReference type="Proteomes" id="UP000789524">
    <property type="component" value="Unassembled WGS sequence"/>
</dbReference>
<dbReference type="PANTHER" id="PTHR13483">
    <property type="entry name" value="BOX C_D SNORNA PROTEIN 1-RELATED"/>
    <property type="match status" value="1"/>
</dbReference>
<keyword evidence="1" id="KW-1017">Isopeptide bond</keyword>
<evidence type="ECO:0000256" key="5">
    <source>
        <dbReference type="ARBA" id="ARBA00022771"/>
    </source>
</evidence>
<dbReference type="PANTHER" id="PTHR13483:SF3">
    <property type="entry name" value="BOX C_D SNORNA PROTEIN 1"/>
    <property type="match status" value="1"/>
</dbReference>
<feature type="compositionally biased region" description="Basic and acidic residues" evidence="14">
    <location>
        <begin position="324"/>
        <end position="339"/>
    </location>
</feature>
<dbReference type="InterPro" id="IPR051639">
    <property type="entry name" value="BCD1"/>
</dbReference>
<evidence type="ECO:0000256" key="9">
    <source>
        <dbReference type="ARBA" id="ARBA00049654"/>
    </source>
</evidence>
<evidence type="ECO:0000256" key="8">
    <source>
        <dbReference type="ARBA" id="ARBA00049598"/>
    </source>
</evidence>
<organism evidence="16 17">
    <name type="scientific">Danaus chrysippus</name>
    <name type="common">African queen</name>
    <dbReference type="NCBI Taxonomy" id="151541"/>
    <lineage>
        <taxon>Eukaryota</taxon>
        <taxon>Metazoa</taxon>
        <taxon>Ecdysozoa</taxon>
        <taxon>Arthropoda</taxon>
        <taxon>Hexapoda</taxon>
        <taxon>Insecta</taxon>
        <taxon>Pterygota</taxon>
        <taxon>Neoptera</taxon>
        <taxon>Endopterygota</taxon>
        <taxon>Lepidoptera</taxon>
        <taxon>Glossata</taxon>
        <taxon>Ditrysia</taxon>
        <taxon>Papilionoidea</taxon>
        <taxon>Nymphalidae</taxon>
        <taxon>Danainae</taxon>
        <taxon>Danaini</taxon>
        <taxon>Danaina</taxon>
        <taxon>Danaus</taxon>
        <taxon>Anosia</taxon>
    </lineage>
</organism>
<keyword evidence="6" id="KW-0862">Zinc</keyword>
<dbReference type="Pfam" id="PF04438">
    <property type="entry name" value="zf-HIT"/>
    <property type="match status" value="1"/>
</dbReference>
<evidence type="ECO:0000256" key="10">
    <source>
        <dbReference type="ARBA" id="ARBA00061949"/>
    </source>
</evidence>
<evidence type="ECO:0000313" key="17">
    <source>
        <dbReference type="Proteomes" id="UP000789524"/>
    </source>
</evidence>
<feature type="domain" description="HIT-type" evidence="15">
    <location>
        <begin position="22"/>
        <end position="56"/>
    </location>
</feature>
<reference evidence="16" key="1">
    <citation type="submission" date="2021-09" db="EMBL/GenBank/DDBJ databases">
        <authorList>
            <person name="Martin H S."/>
        </authorList>
    </citation>
    <scope>NUCLEOTIDE SEQUENCE</scope>
</reference>
<dbReference type="GO" id="GO:0000463">
    <property type="term" value="P:maturation of LSU-rRNA from tricistronic rRNA transcript (SSU-rRNA, 5.8S rRNA, LSU-rRNA)"/>
    <property type="evidence" value="ECO:0007669"/>
    <property type="project" value="TreeGrafter"/>
</dbReference>
<dbReference type="CDD" id="cd23023">
    <property type="entry name" value="zf-HIT_BCD1"/>
    <property type="match status" value="1"/>
</dbReference>
<keyword evidence="2" id="KW-0690">Ribosome biogenesis</keyword>
<name>A0A8J2QZ15_9NEOP</name>
<accession>A0A8J2QZ15</accession>